<keyword evidence="13" id="KW-0808">Transferase</keyword>
<feature type="domain" description="C2H2-type" evidence="12">
    <location>
        <begin position="445"/>
        <end position="472"/>
    </location>
</feature>
<dbReference type="AlphaFoldDB" id="A0A4Y2W3L3"/>
<comment type="similarity">
    <text evidence="2">Belongs to the krueppel C2H2-type zinc-finger protein family.</text>
</comment>
<dbReference type="InterPro" id="IPR013087">
    <property type="entry name" value="Znf_C2H2_type"/>
</dbReference>
<evidence type="ECO:0000256" key="6">
    <source>
        <dbReference type="ARBA" id="ARBA00022833"/>
    </source>
</evidence>
<keyword evidence="3" id="KW-0479">Metal-binding</keyword>
<evidence type="ECO:0000256" key="10">
    <source>
        <dbReference type="ARBA" id="ARBA00023242"/>
    </source>
</evidence>
<evidence type="ECO:0000256" key="4">
    <source>
        <dbReference type="ARBA" id="ARBA00022737"/>
    </source>
</evidence>
<dbReference type="PANTHER" id="PTHR14003">
    <property type="entry name" value="TRANSCRIPTIONAL REPRESSOR PROTEIN YY"/>
    <property type="match status" value="1"/>
</dbReference>
<dbReference type="FunFam" id="3.30.160.60:FF:000045">
    <property type="entry name" value="ZFP69 zinc finger protein B"/>
    <property type="match status" value="1"/>
</dbReference>
<keyword evidence="14" id="KW-1185">Reference proteome</keyword>
<dbReference type="GO" id="GO:0000785">
    <property type="term" value="C:chromatin"/>
    <property type="evidence" value="ECO:0007669"/>
    <property type="project" value="TreeGrafter"/>
</dbReference>
<evidence type="ECO:0000256" key="2">
    <source>
        <dbReference type="ARBA" id="ARBA00006991"/>
    </source>
</evidence>
<keyword evidence="9" id="KW-0804">Transcription</keyword>
<dbReference type="FunFam" id="3.30.160.60:FF:002343">
    <property type="entry name" value="Zinc finger protein 33A"/>
    <property type="match status" value="3"/>
</dbReference>
<feature type="domain" description="C2H2-type" evidence="12">
    <location>
        <begin position="473"/>
        <end position="500"/>
    </location>
</feature>
<keyword evidence="5 11" id="KW-0863">Zinc-finger</keyword>
<keyword evidence="13" id="KW-0489">Methyltransferase</keyword>
<protein>
    <submittedName>
        <fullName evidence="13">Histone-lysine N-methyltransferase PRDM9</fullName>
    </submittedName>
</protein>
<dbReference type="GO" id="GO:0031519">
    <property type="term" value="C:PcG protein complex"/>
    <property type="evidence" value="ECO:0007669"/>
    <property type="project" value="TreeGrafter"/>
</dbReference>
<comment type="subcellular location">
    <subcellularLocation>
        <location evidence="1">Nucleus</location>
    </subcellularLocation>
</comment>
<dbReference type="Gene3D" id="3.30.160.60">
    <property type="entry name" value="Classic Zinc Finger"/>
    <property type="match status" value="9"/>
</dbReference>
<name>A0A4Y2W3L3_ARAVE</name>
<accession>A0A4Y2W3L3</accession>
<dbReference type="OrthoDB" id="10032537at2759"/>
<dbReference type="GO" id="GO:0008270">
    <property type="term" value="F:zinc ion binding"/>
    <property type="evidence" value="ECO:0007669"/>
    <property type="project" value="UniProtKB-KW"/>
</dbReference>
<dbReference type="FunFam" id="3.30.160.60:FF:001480">
    <property type="entry name" value="Si:cabz01071911.3"/>
    <property type="match status" value="2"/>
</dbReference>
<keyword evidence="4" id="KW-0677">Repeat</keyword>
<reference evidence="13 14" key="1">
    <citation type="journal article" date="2019" name="Sci. Rep.">
        <title>Orb-weaving spider Araneus ventricosus genome elucidates the spidroin gene catalogue.</title>
        <authorList>
            <person name="Kono N."/>
            <person name="Nakamura H."/>
            <person name="Ohtoshi R."/>
            <person name="Moran D.A.P."/>
            <person name="Shinohara A."/>
            <person name="Yoshida Y."/>
            <person name="Fujiwara M."/>
            <person name="Mori M."/>
            <person name="Tomita M."/>
            <person name="Arakawa K."/>
        </authorList>
    </citation>
    <scope>NUCLEOTIDE SEQUENCE [LARGE SCALE GENOMIC DNA]</scope>
</reference>
<feature type="domain" description="C2H2-type" evidence="12">
    <location>
        <begin position="417"/>
        <end position="444"/>
    </location>
</feature>
<evidence type="ECO:0000259" key="12">
    <source>
        <dbReference type="PROSITE" id="PS50157"/>
    </source>
</evidence>
<feature type="domain" description="C2H2-type" evidence="12">
    <location>
        <begin position="277"/>
        <end position="304"/>
    </location>
</feature>
<evidence type="ECO:0000256" key="5">
    <source>
        <dbReference type="ARBA" id="ARBA00022771"/>
    </source>
</evidence>
<dbReference type="Proteomes" id="UP000499080">
    <property type="component" value="Unassembled WGS sequence"/>
</dbReference>
<organism evidence="13 14">
    <name type="scientific">Araneus ventricosus</name>
    <name type="common">Orbweaver spider</name>
    <name type="synonym">Epeira ventricosa</name>
    <dbReference type="NCBI Taxonomy" id="182803"/>
    <lineage>
        <taxon>Eukaryota</taxon>
        <taxon>Metazoa</taxon>
        <taxon>Ecdysozoa</taxon>
        <taxon>Arthropoda</taxon>
        <taxon>Chelicerata</taxon>
        <taxon>Arachnida</taxon>
        <taxon>Araneae</taxon>
        <taxon>Araneomorphae</taxon>
        <taxon>Entelegynae</taxon>
        <taxon>Araneoidea</taxon>
        <taxon>Araneidae</taxon>
        <taxon>Araneus</taxon>
    </lineage>
</organism>
<dbReference type="PROSITE" id="PS50157">
    <property type="entry name" value="ZINC_FINGER_C2H2_2"/>
    <property type="match status" value="9"/>
</dbReference>
<evidence type="ECO:0000256" key="7">
    <source>
        <dbReference type="ARBA" id="ARBA00023015"/>
    </source>
</evidence>
<feature type="domain" description="C2H2-type" evidence="12">
    <location>
        <begin position="333"/>
        <end position="360"/>
    </location>
</feature>
<dbReference type="EMBL" id="BGPR01054772">
    <property type="protein sequence ID" value="GBO31461.1"/>
    <property type="molecule type" value="Genomic_DNA"/>
</dbReference>
<evidence type="ECO:0000256" key="9">
    <source>
        <dbReference type="ARBA" id="ARBA00023163"/>
    </source>
</evidence>
<feature type="domain" description="C2H2-type" evidence="12">
    <location>
        <begin position="389"/>
        <end position="416"/>
    </location>
</feature>
<dbReference type="GO" id="GO:0000981">
    <property type="term" value="F:DNA-binding transcription factor activity, RNA polymerase II-specific"/>
    <property type="evidence" value="ECO:0007669"/>
    <property type="project" value="TreeGrafter"/>
</dbReference>
<evidence type="ECO:0000256" key="11">
    <source>
        <dbReference type="PROSITE-ProRule" id="PRU00042"/>
    </source>
</evidence>
<keyword evidence="8" id="KW-0238">DNA-binding</keyword>
<evidence type="ECO:0000256" key="8">
    <source>
        <dbReference type="ARBA" id="ARBA00023125"/>
    </source>
</evidence>
<sequence>METTHDETKEEYTGNSNENYEDICAAAQQNGNEEFYETSTLLTENNEQISPMPASRRRNYCSSFADTPNNTPYDISHDALLFNSIFNVRELDVNSKENASFQSLPERFEPDTVSESGFLRTDKTKFSTTGYIHEQNKCRSKVSTLYHAESSEKWESLPDEWNWCSLNSGKEIFSESIEGTSQKTFANSKNISDASTSFINNTLSLENKELNKNLFDVSRDMTDRRISPEADLNVPNRNGDEDATVKQHLELMKDAGTISGPSAIRPHSLRPDEKKPHACNFCPKKFKRKSDLIRHHRTHNGDKPFVCDICGKEFTTKGNFITHYRIHTEEKPFLCNICGKGFAQKITLDRHYRTHTGEKPFVCGICLKEFTTKGNFITHYRTHTGEKTFVCDICGKGFTRKGDFGRHYRTHTGEKPFVCDICGKGFTEKGHFVTHYRTHTGEKPFVCDICGKEFTTKGNLGIHYRTHTGDKPYACNICGKSFSDRRSLTKHAQTHEGAKRYKCGVCGKTFSRNDNRNRHYKEKHQ</sequence>
<keyword evidence="6" id="KW-0862">Zinc</keyword>
<feature type="domain" description="C2H2-type" evidence="12">
    <location>
        <begin position="305"/>
        <end position="332"/>
    </location>
</feature>
<dbReference type="PANTHER" id="PTHR14003:SF19">
    <property type="entry name" value="YY2 TRANSCRIPTION FACTOR"/>
    <property type="match status" value="1"/>
</dbReference>
<dbReference type="FunFam" id="3.30.160.60:FF:000260">
    <property type="entry name" value="Spalt-like transcription factor 1"/>
    <property type="match status" value="1"/>
</dbReference>
<keyword evidence="10" id="KW-0539">Nucleus</keyword>
<dbReference type="GO" id="GO:0005667">
    <property type="term" value="C:transcription regulator complex"/>
    <property type="evidence" value="ECO:0007669"/>
    <property type="project" value="TreeGrafter"/>
</dbReference>
<dbReference type="PROSITE" id="PS00028">
    <property type="entry name" value="ZINC_FINGER_C2H2_1"/>
    <property type="match status" value="9"/>
</dbReference>
<proteinExistence type="inferred from homology"/>
<dbReference type="GO" id="GO:0008168">
    <property type="term" value="F:methyltransferase activity"/>
    <property type="evidence" value="ECO:0007669"/>
    <property type="project" value="UniProtKB-KW"/>
</dbReference>
<keyword evidence="7" id="KW-0805">Transcription regulation</keyword>
<dbReference type="GO" id="GO:0000978">
    <property type="term" value="F:RNA polymerase II cis-regulatory region sequence-specific DNA binding"/>
    <property type="evidence" value="ECO:0007669"/>
    <property type="project" value="TreeGrafter"/>
</dbReference>
<dbReference type="GO" id="GO:0032259">
    <property type="term" value="P:methylation"/>
    <property type="evidence" value="ECO:0007669"/>
    <property type="project" value="UniProtKB-KW"/>
</dbReference>
<dbReference type="FunFam" id="3.30.160.60:FF:000110">
    <property type="entry name" value="Zinc finger protein-like"/>
    <property type="match status" value="1"/>
</dbReference>
<evidence type="ECO:0000313" key="13">
    <source>
        <dbReference type="EMBL" id="GBO31461.1"/>
    </source>
</evidence>
<evidence type="ECO:0000313" key="14">
    <source>
        <dbReference type="Proteomes" id="UP000499080"/>
    </source>
</evidence>
<evidence type="ECO:0000256" key="1">
    <source>
        <dbReference type="ARBA" id="ARBA00004123"/>
    </source>
</evidence>
<dbReference type="Pfam" id="PF00096">
    <property type="entry name" value="zf-C2H2"/>
    <property type="match status" value="9"/>
</dbReference>
<gene>
    <name evidence="13" type="primary">Prdm9_140</name>
    <name evidence="13" type="ORF">AVEN_177144_1</name>
</gene>
<feature type="domain" description="C2H2-type" evidence="12">
    <location>
        <begin position="361"/>
        <end position="388"/>
    </location>
</feature>
<comment type="caution">
    <text evidence="13">The sequence shown here is derived from an EMBL/GenBank/DDBJ whole genome shotgun (WGS) entry which is preliminary data.</text>
</comment>
<feature type="domain" description="C2H2-type" evidence="12">
    <location>
        <begin position="501"/>
        <end position="525"/>
    </location>
</feature>
<evidence type="ECO:0000256" key="3">
    <source>
        <dbReference type="ARBA" id="ARBA00022723"/>
    </source>
</evidence>
<dbReference type="InterPro" id="IPR036236">
    <property type="entry name" value="Znf_C2H2_sf"/>
</dbReference>
<dbReference type="SMART" id="SM00355">
    <property type="entry name" value="ZnF_C2H2"/>
    <property type="match status" value="9"/>
</dbReference>
<dbReference type="SUPFAM" id="SSF57667">
    <property type="entry name" value="beta-beta-alpha zinc fingers"/>
    <property type="match status" value="5"/>
</dbReference>